<evidence type="ECO:0000256" key="1">
    <source>
        <dbReference type="SAM" id="Phobius"/>
    </source>
</evidence>
<dbReference type="CDD" id="cd07316">
    <property type="entry name" value="terB_like_DjlA"/>
    <property type="match status" value="1"/>
</dbReference>
<organism evidence="3 4">
    <name type="scientific">Azospirillum oleiclasticum</name>
    <dbReference type="NCBI Taxonomy" id="2735135"/>
    <lineage>
        <taxon>Bacteria</taxon>
        <taxon>Pseudomonadati</taxon>
        <taxon>Pseudomonadota</taxon>
        <taxon>Alphaproteobacteria</taxon>
        <taxon>Rhodospirillales</taxon>
        <taxon>Azospirillaceae</taxon>
        <taxon>Azospirillum</taxon>
    </lineage>
</organism>
<dbReference type="SMART" id="SM00271">
    <property type="entry name" value="DnaJ"/>
    <property type="match status" value="1"/>
</dbReference>
<dbReference type="InterPro" id="IPR029024">
    <property type="entry name" value="TerB-like"/>
</dbReference>
<evidence type="ECO:0000313" key="4">
    <source>
        <dbReference type="Proteomes" id="UP000584642"/>
    </source>
</evidence>
<gene>
    <name evidence="3" type="ORF">HND93_04845</name>
</gene>
<dbReference type="InterPro" id="IPR001623">
    <property type="entry name" value="DnaJ_domain"/>
</dbReference>
<reference evidence="3 4" key="1">
    <citation type="submission" date="2020-05" db="EMBL/GenBank/DDBJ databases">
        <title>Azospirillum oleiclasticum sp. nov, a nitrogen-fixing and heavy crude oil-emulsifying bacterium isolated from the crude oil of Yumen Oilfield.</title>
        <authorList>
            <person name="Wu D."/>
            <person name="Cai M."/>
            <person name="Zhang X."/>
        </authorList>
    </citation>
    <scope>NUCLEOTIDE SEQUENCE [LARGE SCALE GENOMIC DNA]</scope>
    <source>
        <strain evidence="3 4">ROY-1-1-2</strain>
    </source>
</reference>
<proteinExistence type="predicted"/>
<dbReference type="Gene3D" id="1.10.287.110">
    <property type="entry name" value="DnaJ domain"/>
    <property type="match status" value="1"/>
</dbReference>
<dbReference type="EMBL" id="JABFDB010000001">
    <property type="protein sequence ID" value="NYZ19030.1"/>
    <property type="molecule type" value="Genomic_DNA"/>
</dbReference>
<dbReference type="PRINTS" id="PR00625">
    <property type="entry name" value="JDOMAIN"/>
</dbReference>
<keyword evidence="1" id="KW-0812">Transmembrane</keyword>
<dbReference type="SUPFAM" id="SSF46565">
    <property type="entry name" value="Chaperone J-domain"/>
    <property type="match status" value="1"/>
</dbReference>
<feature type="domain" description="J" evidence="2">
    <location>
        <begin position="183"/>
        <end position="249"/>
    </location>
</feature>
<dbReference type="InterPro" id="IPR050817">
    <property type="entry name" value="DjlA_DnaK_co-chaperone"/>
</dbReference>
<dbReference type="CDD" id="cd06257">
    <property type="entry name" value="DnaJ"/>
    <property type="match status" value="1"/>
</dbReference>
<keyword evidence="4" id="KW-1185">Reference proteome</keyword>
<dbReference type="InterPro" id="IPR036869">
    <property type="entry name" value="J_dom_sf"/>
</dbReference>
<dbReference type="InterPro" id="IPR007791">
    <property type="entry name" value="DjlA_N"/>
</dbReference>
<sequence length="249" mass="26723">MSIWGKILGGAAGLLTGGPIGILLGTLAGHAVDRKRDGEEASADADGDATQSIAFTIGVIVLAAKMAKSDGTVKRVEVDTFMRLFHAEPEELGNVGYVFDLARRDAAGFEPYARQIAGLFGPAHPVLEDLLESLILIAEADDVMHDAELDYLHTLATIFGFSEADFARLVSGHRITHGDSSCDPYTVLGLPCGAEEEAVRAAYRRLAREHHPDRLIAQGLPPEFIEVATDRMAAINAAYDRIMKQGARV</sequence>
<dbReference type="PANTHER" id="PTHR24074">
    <property type="entry name" value="CO-CHAPERONE PROTEIN DJLA"/>
    <property type="match status" value="1"/>
</dbReference>
<accession>A0ABX2T5B6</accession>
<name>A0ABX2T5B6_9PROT</name>
<feature type="transmembrane region" description="Helical" evidence="1">
    <location>
        <begin position="7"/>
        <end position="29"/>
    </location>
</feature>
<dbReference type="SUPFAM" id="SSF158682">
    <property type="entry name" value="TerB-like"/>
    <property type="match status" value="1"/>
</dbReference>
<protein>
    <submittedName>
        <fullName evidence="3">DnaJ domain-containing protein</fullName>
    </submittedName>
</protein>
<dbReference type="Gene3D" id="1.10.3680.10">
    <property type="entry name" value="TerB-like"/>
    <property type="match status" value="1"/>
</dbReference>
<evidence type="ECO:0000313" key="3">
    <source>
        <dbReference type="EMBL" id="NYZ19030.1"/>
    </source>
</evidence>
<dbReference type="Proteomes" id="UP000584642">
    <property type="component" value="Unassembled WGS sequence"/>
</dbReference>
<dbReference type="Pfam" id="PF00226">
    <property type="entry name" value="DnaJ"/>
    <property type="match status" value="1"/>
</dbReference>
<dbReference type="RefSeq" id="WP_180280716.1">
    <property type="nucleotide sequence ID" value="NZ_JABFDB010000001.1"/>
</dbReference>
<keyword evidence="1" id="KW-0472">Membrane</keyword>
<evidence type="ECO:0000259" key="2">
    <source>
        <dbReference type="PROSITE" id="PS50076"/>
    </source>
</evidence>
<dbReference type="Pfam" id="PF05099">
    <property type="entry name" value="TerB"/>
    <property type="match status" value="1"/>
</dbReference>
<comment type="caution">
    <text evidence="3">The sequence shown here is derived from an EMBL/GenBank/DDBJ whole genome shotgun (WGS) entry which is preliminary data.</text>
</comment>
<dbReference type="PROSITE" id="PS50076">
    <property type="entry name" value="DNAJ_2"/>
    <property type="match status" value="1"/>
</dbReference>
<keyword evidence="1" id="KW-1133">Transmembrane helix</keyword>